<feature type="region of interest" description="Disordered" evidence="1">
    <location>
        <begin position="226"/>
        <end position="273"/>
    </location>
</feature>
<reference evidence="4 5" key="1">
    <citation type="submission" date="2022-09" db="EMBL/GenBank/DDBJ databases">
        <authorList>
            <person name="Palmer J.M."/>
        </authorList>
    </citation>
    <scope>NUCLEOTIDE SEQUENCE [LARGE SCALE GENOMIC DNA]</scope>
    <source>
        <strain evidence="4 5">DSM 7382</strain>
    </source>
</reference>
<dbReference type="Proteomes" id="UP001385951">
    <property type="component" value="Unassembled WGS sequence"/>
</dbReference>
<feature type="chain" id="PRO_5043396063" description="Mid2 domain-containing protein" evidence="3">
    <location>
        <begin position="23"/>
        <end position="448"/>
    </location>
</feature>
<evidence type="ECO:0000313" key="5">
    <source>
        <dbReference type="Proteomes" id="UP001385951"/>
    </source>
</evidence>
<organism evidence="4 5">
    <name type="scientific">Cerrena zonata</name>
    <dbReference type="NCBI Taxonomy" id="2478898"/>
    <lineage>
        <taxon>Eukaryota</taxon>
        <taxon>Fungi</taxon>
        <taxon>Dikarya</taxon>
        <taxon>Basidiomycota</taxon>
        <taxon>Agaricomycotina</taxon>
        <taxon>Agaricomycetes</taxon>
        <taxon>Polyporales</taxon>
        <taxon>Cerrenaceae</taxon>
        <taxon>Cerrena</taxon>
    </lineage>
</organism>
<dbReference type="EMBL" id="JASBNA010000064">
    <property type="protein sequence ID" value="KAK7679060.1"/>
    <property type="molecule type" value="Genomic_DNA"/>
</dbReference>
<keyword evidence="2" id="KW-0812">Transmembrane</keyword>
<protein>
    <recommendedName>
        <fullName evidence="6">Mid2 domain-containing protein</fullName>
    </recommendedName>
</protein>
<feature type="compositionally biased region" description="Polar residues" evidence="1">
    <location>
        <begin position="341"/>
        <end position="357"/>
    </location>
</feature>
<proteinExistence type="predicted"/>
<evidence type="ECO:0000313" key="4">
    <source>
        <dbReference type="EMBL" id="KAK7679060.1"/>
    </source>
</evidence>
<evidence type="ECO:0000256" key="3">
    <source>
        <dbReference type="SAM" id="SignalP"/>
    </source>
</evidence>
<dbReference type="AlphaFoldDB" id="A0AAW0FQQ3"/>
<feature type="signal peptide" evidence="3">
    <location>
        <begin position="1"/>
        <end position="22"/>
    </location>
</feature>
<evidence type="ECO:0000256" key="1">
    <source>
        <dbReference type="SAM" id="MobiDB-lite"/>
    </source>
</evidence>
<feature type="region of interest" description="Disordered" evidence="1">
    <location>
        <begin position="339"/>
        <end position="372"/>
    </location>
</feature>
<keyword evidence="5" id="KW-1185">Reference proteome</keyword>
<keyword evidence="2" id="KW-1133">Transmembrane helix</keyword>
<evidence type="ECO:0008006" key="6">
    <source>
        <dbReference type="Google" id="ProtNLM"/>
    </source>
</evidence>
<accession>A0AAW0FQQ3</accession>
<keyword evidence="2" id="KW-0472">Membrane</keyword>
<feature type="transmembrane region" description="Helical" evidence="2">
    <location>
        <begin position="277"/>
        <end position="298"/>
    </location>
</feature>
<evidence type="ECO:0000256" key="2">
    <source>
        <dbReference type="SAM" id="Phobius"/>
    </source>
</evidence>
<keyword evidence="3" id="KW-0732">Signal</keyword>
<name>A0AAW0FQQ3_9APHY</name>
<sequence>MHILTVLFLGSWLAGFPGRCIAGIVSSKDLNPGFFWGFNGNSSPTSFPSCSSVSISISLRPNSTIGLGIPPFSMYSFEPGGIPHVQRIGSNPLSLSWTVDHLPGTKLLLVMLDSLNNTGGIPEKMYDVVSGSTACISQTSDPPSTFKLSSNVTDQLTTCEPWGLTATNGTPPYTIYITAVGSDTITVVKMGDADNTLIYPDRVEPNTSVFASIQDSLGIWGNSTQAVTTTGSSDPTCSGQESVSTFQTPPNQPNNNNQPNNDGGKSTDGPKHSRSTVAIGVVVGVTVPLLIILGLVYWRRHRRQAQKNQPRVGIWDDDDTGAHAQDALIGATGVGELGEMQQHTSPSHSYNISSSEYPTPYPTHTNRHADSSTTPLLRQTYFIANPDNYRSSILSSSAGNTSLSSDSSNATSSRVPLTALSPALKEGYRSRWRESTWGNSSQRVRVVR</sequence>
<comment type="caution">
    <text evidence="4">The sequence shown here is derived from an EMBL/GenBank/DDBJ whole genome shotgun (WGS) entry which is preliminary data.</text>
</comment>
<gene>
    <name evidence="4" type="ORF">QCA50_018004</name>
</gene>
<feature type="compositionally biased region" description="Polar residues" evidence="1">
    <location>
        <begin position="226"/>
        <end position="248"/>
    </location>
</feature>